<feature type="domain" description="NAD-dependent epimerase/dehydratase" evidence="1">
    <location>
        <begin position="6"/>
        <end position="230"/>
    </location>
</feature>
<reference evidence="2" key="1">
    <citation type="submission" date="2020-10" db="EMBL/GenBank/DDBJ databases">
        <authorList>
            <person name="Gilroy R."/>
        </authorList>
    </citation>
    <scope>NUCLEOTIDE SEQUENCE</scope>
    <source>
        <strain evidence="2">13766</strain>
    </source>
</reference>
<proteinExistence type="predicted"/>
<evidence type="ECO:0000259" key="1">
    <source>
        <dbReference type="Pfam" id="PF01370"/>
    </source>
</evidence>
<dbReference type="Pfam" id="PF01370">
    <property type="entry name" value="Epimerase"/>
    <property type="match status" value="1"/>
</dbReference>
<protein>
    <submittedName>
        <fullName evidence="2">NAD-dependent epimerase/dehydratase family protein</fullName>
    </submittedName>
</protein>
<dbReference type="AlphaFoldDB" id="A0A9D1G100"/>
<name>A0A9D1G100_9FIRM</name>
<sequence>MKDLYLVTGAAGHLGLTVVEELQRQHKAVRALVLPGDKAASKLPEGVEICEGDVLRPASLDAFFAHKDGEDLIVIHCAGVVSIASRFIQKVYDVNFKGTQNIVEMCETYGAKKLVYVSSVHAIPELPAGQMMTEIDDFRPADVVGQYAQTKSAASACVLAAARRGLNASIVHPSGICGPNDWGRGHLTQLAIDYCKGRLPAGIEGGYDFVDVRDVARAIVACCEKGQRGECYILSNRYVTVREMLELFHEVTGLRRVRLYVPIWLAKAFAPLCELYYRLARRTPLYTSYSLTTLTGNANFSHAKADRALGYTVRPFRETVADTIAWLKKAKRI</sequence>
<gene>
    <name evidence="2" type="ORF">IAA84_07160</name>
</gene>
<comment type="caution">
    <text evidence="2">The sequence shown here is derived from an EMBL/GenBank/DDBJ whole genome shotgun (WGS) entry which is preliminary data.</text>
</comment>
<evidence type="ECO:0000313" key="2">
    <source>
        <dbReference type="EMBL" id="HIS92783.1"/>
    </source>
</evidence>
<dbReference type="PANTHER" id="PTHR48079:SF6">
    <property type="entry name" value="NAD(P)-BINDING DOMAIN-CONTAINING PROTEIN-RELATED"/>
    <property type="match status" value="1"/>
</dbReference>
<dbReference type="Gene3D" id="3.40.50.720">
    <property type="entry name" value="NAD(P)-binding Rossmann-like Domain"/>
    <property type="match status" value="1"/>
</dbReference>
<dbReference type="InterPro" id="IPR001509">
    <property type="entry name" value="Epimerase_deHydtase"/>
</dbReference>
<dbReference type="GO" id="GO:0004029">
    <property type="term" value="F:aldehyde dehydrogenase (NAD+) activity"/>
    <property type="evidence" value="ECO:0007669"/>
    <property type="project" value="TreeGrafter"/>
</dbReference>
<dbReference type="SUPFAM" id="SSF51735">
    <property type="entry name" value="NAD(P)-binding Rossmann-fold domains"/>
    <property type="match status" value="1"/>
</dbReference>
<organism evidence="2 3">
    <name type="scientific">Candidatus Alectryocaccomicrobium excrementavium</name>
    <dbReference type="NCBI Taxonomy" id="2840668"/>
    <lineage>
        <taxon>Bacteria</taxon>
        <taxon>Bacillati</taxon>
        <taxon>Bacillota</taxon>
        <taxon>Clostridia</taxon>
        <taxon>Candidatus Alectryocaccomicrobium</taxon>
    </lineage>
</organism>
<dbReference type="InterPro" id="IPR036291">
    <property type="entry name" value="NAD(P)-bd_dom_sf"/>
</dbReference>
<evidence type="ECO:0000313" key="3">
    <source>
        <dbReference type="Proteomes" id="UP000824140"/>
    </source>
</evidence>
<dbReference type="GO" id="GO:0005737">
    <property type="term" value="C:cytoplasm"/>
    <property type="evidence" value="ECO:0007669"/>
    <property type="project" value="TreeGrafter"/>
</dbReference>
<accession>A0A9D1G100</accession>
<reference evidence="2" key="2">
    <citation type="journal article" date="2021" name="PeerJ">
        <title>Extensive microbial diversity within the chicken gut microbiome revealed by metagenomics and culture.</title>
        <authorList>
            <person name="Gilroy R."/>
            <person name="Ravi A."/>
            <person name="Getino M."/>
            <person name="Pursley I."/>
            <person name="Horton D.L."/>
            <person name="Alikhan N.F."/>
            <person name="Baker D."/>
            <person name="Gharbi K."/>
            <person name="Hall N."/>
            <person name="Watson M."/>
            <person name="Adriaenssens E.M."/>
            <person name="Foster-Nyarko E."/>
            <person name="Jarju S."/>
            <person name="Secka A."/>
            <person name="Antonio M."/>
            <person name="Oren A."/>
            <person name="Chaudhuri R.R."/>
            <person name="La Ragione R."/>
            <person name="Hildebrand F."/>
            <person name="Pallen M.J."/>
        </authorList>
    </citation>
    <scope>NUCLEOTIDE SEQUENCE</scope>
    <source>
        <strain evidence="2">13766</strain>
    </source>
</reference>
<dbReference type="PANTHER" id="PTHR48079">
    <property type="entry name" value="PROTEIN YEEZ"/>
    <property type="match status" value="1"/>
</dbReference>
<dbReference type="InterPro" id="IPR051783">
    <property type="entry name" value="NAD(P)-dependent_oxidoreduct"/>
</dbReference>
<dbReference type="Proteomes" id="UP000824140">
    <property type="component" value="Unassembled WGS sequence"/>
</dbReference>
<dbReference type="EMBL" id="DVJN01000142">
    <property type="protein sequence ID" value="HIS92783.1"/>
    <property type="molecule type" value="Genomic_DNA"/>
</dbReference>